<keyword evidence="1" id="KW-0732">Signal</keyword>
<dbReference type="STRING" id="525919.Apre_0600"/>
<keyword evidence="2" id="KW-0175">Coiled coil</keyword>
<feature type="compositionally biased region" description="Basic and acidic residues" evidence="3">
    <location>
        <begin position="111"/>
        <end position="170"/>
    </location>
</feature>
<dbReference type="AlphaFoldDB" id="C7RGN1"/>
<dbReference type="eggNOG" id="ENOG502ZWTU">
    <property type="taxonomic scope" value="Bacteria"/>
</dbReference>
<gene>
    <name evidence="5" type="ordered locus">Apre_0600</name>
</gene>
<keyword evidence="6" id="KW-1185">Reference proteome</keyword>
<proteinExistence type="predicted"/>
<accession>C7RGN1</accession>
<dbReference type="RefSeq" id="WP_015777552.1">
    <property type="nucleotide sequence ID" value="NC_013171.1"/>
</dbReference>
<dbReference type="SMART" id="SM01208">
    <property type="entry name" value="G5"/>
    <property type="match status" value="1"/>
</dbReference>
<dbReference type="OrthoDB" id="1701928at2"/>
<evidence type="ECO:0000256" key="3">
    <source>
        <dbReference type="SAM" id="MobiDB-lite"/>
    </source>
</evidence>
<dbReference type="Proteomes" id="UP000002294">
    <property type="component" value="Chromosome"/>
</dbReference>
<evidence type="ECO:0000313" key="5">
    <source>
        <dbReference type="EMBL" id="ACV28642.1"/>
    </source>
</evidence>
<feature type="coiled-coil region" evidence="2">
    <location>
        <begin position="28"/>
        <end position="69"/>
    </location>
</feature>
<protein>
    <recommendedName>
        <fullName evidence="4">G5 domain-containing protein</fullName>
    </recommendedName>
</protein>
<evidence type="ECO:0000256" key="2">
    <source>
        <dbReference type="SAM" id="Coils"/>
    </source>
</evidence>
<name>C7RGN1_ANAPD</name>
<reference evidence="5 6" key="1">
    <citation type="journal article" date="2009" name="Stand. Genomic Sci.">
        <title>Complete genome sequence of Anaerococcus prevotii type strain (PC1).</title>
        <authorList>
            <person name="Labutti K."/>
            <person name="Pukall R."/>
            <person name="Steenblock K."/>
            <person name="Glavina Del Rio T."/>
            <person name="Tice H."/>
            <person name="Copeland A."/>
            <person name="Cheng J.F."/>
            <person name="Lucas S."/>
            <person name="Chen F."/>
            <person name="Nolan M."/>
            <person name="Bruce D."/>
            <person name="Goodwin L."/>
            <person name="Pitluck S."/>
            <person name="Ivanova N."/>
            <person name="Mavromatis K."/>
            <person name="Ovchinnikova G."/>
            <person name="Pati A."/>
            <person name="Chen A."/>
            <person name="Palaniappan K."/>
            <person name="Land M."/>
            <person name="Hauser L."/>
            <person name="Chang Y.J."/>
            <person name="Jeffries C.D."/>
            <person name="Chain P."/>
            <person name="Saunders E."/>
            <person name="Brettin T."/>
            <person name="Detter J.C."/>
            <person name="Han C."/>
            <person name="Goker M."/>
            <person name="Bristow J."/>
            <person name="Eisen J.A."/>
            <person name="Markowitz V."/>
            <person name="Hugenholtz P."/>
            <person name="Kyrpides N.C."/>
            <person name="Klenk H.P."/>
            <person name="Lapidus A."/>
        </authorList>
    </citation>
    <scope>NUCLEOTIDE SEQUENCE [LARGE SCALE GENOMIC DNA]</scope>
    <source>
        <strain evidence="6">ATCC 9321 / DSM 20548 / JCM 6508 / NCTC 11806 / PC1</strain>
    </source>
</reference>
<dbReference type="EMBL" id="CP001708">
    <property type="protein sequence ID" value="ACV28642.1"/>
    <property type="molecule type" value="Genomic_DNA"/>
</dbReference>
<evidence type="ECO:0000256" key="1">
    <source>
        <dbReference type="ARBA" id="ARBA00022729"/>
    </source>
</evidence>
<feature type="region of interest" description="Disordered" evidence="3">
    <location>
        <begin position="111"/>
        <end position="175"/>
    </location>
</feature>
<evidence type="ECO:0000313" key="6">
    <source>
        <dbReference type="Proteomes" id="UP000002294"/>
    </source>
</evidence>
<dbReference type="InterPro" id="IPR011098">
    <property type="entry name" value="G5_dom"/>
</dbReference>
<organism evidence="5 6">
    <name type="scientific">Anaerococcus prevotii (strain ATCC 9321 / DSM 20548 / JCM 6508 / NCTC 11806 / PC1)</name>
    <name type="common">Peptostreptococcus prevotii</name>
    <name type="synonym">Peptococcus prevotii</name>
    <dbReference type="NCBI Taxonomy" id="525919"/>
    <lineage>
        <taxon>Bacteria</taxon>
        <taxon>Bacillati</taxon>
        <taxon>Bacillota</taxon>
        <taxon>Tissierellia</taxon>
        <taxon>Tissierellales</taxon>
        <taxon>Peptoniphilaceae</taxon>
        <taxon>Anaerococcus</taxon>
    </lineage>
</organism>
<feature type="domain" description="G5" evidence="4">
    <location>
        <begin position="156"/>
        <end position="227"/>
    </location>
</feature>
<dbReference type="HOGENOM" id="CLU_848998_0_0_9"/>
<sequence length="327" mass="37870">MKANTKKALILALGLGLVTGATTTYKAYADTEIRYVENEQELKRVEKAIAELKDSKTDLDESINAAVERIRNSNPTEPTEEELKVLNPAYMKSVEAKNLIRKLETYKLKLEKGKPSDKDEDKPSEEDNKDKPSDDEQTPPKEEDKPTDENKPSEEKPKVTKTTLKEEIPFKTKRAVNDPNLETRIAQAGSNGFIEYELTYEGDKLIDKKVINKVEPTDEIIETYVKVKDAEIGTREVEDKSKPIYKTEYQQMAFVRGFYLSEYQETGEENIHYWEFDSYKEAYNFVEQNDIMGNYGDLDKYKEIKKLIGYEKKTETYEISPAVYEWR</sequence>
<dbReference type="KEGG" id="apr:Apre_0600"/>
<evidence type="ECO:0000259" key="4">
    <source>
        <dbReference type="SMART" id="SM01208"/>
    </source>
</evidence>